<dbReference type="EMBL" id="CM000913">
    <property type="protein sequence ID" value="EFG09951.1"/>
    <property type="molecule type" value="Genomic_DNA"/>
</dbReference>
<dbReference type="InterPro" id="IPR000253">
    <property type="entry name" value="FHA_dom"/>
</dbReference>
<dbReference type="AlphaFoldDB" id="E2PVW1"/>
<evidence type="ECO:0000313" key="4">
    <source>
        <dbReference type="EMBL" id="EFG09951.1"/>
    </source>
</evidence>
<evidence type="ECO:0000256" key="2">
    <source>
        <dbReference type="SAM" id="MobiDB-lite"/>
    </source>
</evidence>
<feature type="compositionally biased region" description="Pro residues" evidence="2">
    <location>
        <begin position="15"/>
        <end position="27"/>
    </location>
</feature>
<evidence type="ECO:0000259" key="3">
    <source>
        <dbReference type="PROSITE" id="PS50006"/>
    </source>
</evidence>
<keyword evidence="1" id="KW-0597">Phosphoprotein</keyword>
<proteinExistence type="predicted"/>
<protein>
    <submittedName>
        <fullName evidence="4">FHA domain-containing protein</fullName>
    </submittedName>
</protein>
<dbReference type="STRING" id="1901.BB341_04540"/>
<reference evidence="4" key="1">
    <citation type="journal article" date="2010" name="Genome Biol. Evol.">
        <title>The sequence of a 1.8-mb bacterial linear plasmid reveals a rich evolutionary reservoir of secondary metabolic pathways.</title>
        <authorList>
            <person name="Medema M.H."/>
            <person name="Trefzer A."/>
            <person name="Kovalchuk A."/>
            <person name="van den Berg M."/>
            <person name="Mueller U."/>
            <person name="Heijne W."/>
            <person name="Wu L."/>
            <person name="Alam M.T."/>
            <person name="Ronning C.M."/>
            <person name="Nierman W.C."/>
            <person name="Bovenberg R.A.L."/>
            <person name="Breitling R."/>
            <person name="Takano E."/>
        </authorList>
    </citation>
    <scope>NUCLEOTIDE SEQUENCE [LARGE SCALE GENOMIC DNA]</scope>
    <source>
        <strain evidence="4">ATCC 27064</strain>
    </source>
</reference>
<dbReference type="eggNOG" id="COG1716">
    <property type="taxonomic scope" value="Bacteria"/>
</dbReference>
<evidence type="ECO:0000313" key="5">
    <source>
        <dbReference type="Proteomes" id="UP000002357"/>
    </source>
</evidence>
<feature type="region of interest" description="Disordered" evidence="2">
    <location>
        <begin position="1"/>
        <end position="28"/>
    </location>
</feature>
<evidence type="ECO:0000256" key="1">
    <source>
        <dbReference type="ARBA" id="ARBA00022553"/>
    </source>
</evidence>
<dbReference type="InterPro" id="IPR050923">
    <property type="entry name" value="Cell_Proc_Reg/RNA_Proc"/>
</dbReference>
<dbReference type="PANTHER" id="PTHR23308">
    <property type="entry name" value="NUCLEAR INHIBITOR OF PROTEIN PHOSPHATASE-1"/>
    <property type="match status" value="1"/>
</dbReference>
<dbReference type="InterPro" id="IPR012551">
    <property type="entry name" value="DUF1707_SHOCT-like"/>
</dbReference>
<accession>E2PVW1</accession>
<dbReference type="Proteomes" id="UP000002357">
    <property type="component" value="Chromosome"/>
</dbReference>
<feature type="domain" description="FHA" evidence="3">
    <location>
        <begin position="168"/>
        <end position="217"/>
    </location>
</feature>
<organism evidence="4 5">
    <name type="scientific">Streptomyces clavuligerus</name>
    <dbReference type="NCBI Taxonomy" id="1901"/>
    <lineage>
        <taxon>Bacteria</taxon>
        <taxon>Bacillati</taxon>
        <taxon>Actinomycetota</taxon>
        <taxon>Actinomycetes</taxon>
        <taxon>Kitasatosporales</taxon>
        <taxon>Streptomycetaceae</taxon>
        <taxon>Streptomyces</taxon>
    </lineage>
</organism>
<dbReference type="CDD" id="cd00060">
    <property type="entry name" value="FHA"/>
    <property type="match status" value="1"/>
</dbReference>
<dbReference type="Pfam" id="PF08044">
    <property type="entry name" value="DUF1707"/>
    <property type="match status" value="1"/>
</dbReference>
<dbReference type="SMART" id="SM00240">
    <property type="entry name" value="FHA"/>
    <property type="match status" value="1"/>
</dbReference>
<name>E2PVW1_STRCL</name>
<dbReference type="PROSITE" id="PS50006">
    <property type="entry name" value="FHA_DOMAIN"/>
    <property type="match status" value="1"/>
</dbReference>
<dbReference type="SUPFAM" id="SSF49879">
    <property type="entry name" value="SMAD/FHA domain"/>
    <property type="match status" value="1"/>
</dbReference>
<dbReference type="InterPro" id="IPR008984">
    <property type="entry name" value="SMAD_FHA_dom_sf"/>
</dbReference>
<dbReference type="Pfam" id="PF00498">
    <property type="entry name" value="FHA"/>
    <property type="match status" value="1"/>
</dbReference>
<sequence length="241" mass="26080">MITLTGAGPCRPLRFPGPAPAPLPGPLRRPGGVRAPLFRFSRFWTPGAHRTDNCRVTSSFEFPIHAVPARLSDADRDRAVGVLSEGVAQGRLSHDTFLRRMELALAARSADELAALTADLGAERRPGVGGRLVGAVGEASAFVERLRRAWHTQKLPPLMLPEPGPAPLRIGREPGNGLRLSHDTVSRWHAELTARHGVWLLRDLGSTNGTTVNGRRVMGTAVVRAGDMVGFGRMSFRLTTR</sequence>
<keyword evidence="5" id="KW-1185">Reference proteome</keyword>
<dbReference type="Gene3D" id="2.60.200.20">
    <property type="match status" value="1"/>
</dbReference>
<gene>
    <name evidence="4" type="ORF">SCLAV_4878</name>
</gene>